<organism evidence="2 3">
    <name type="scientific">Litorilituus sediminis</name>
    <dbReference type="NCBI Taxonomy" id="718192"/>
    <lineage>
        <taxon>Bacteria</taxon>
        <taxon>Pseudomonadati</taxon>
        <taxon>Pseudomonadota</taxon>
        <taxon>Gammaproteobacteria</taxon>
        <taxon>Alteromonadales</taxon>
        <taxon>Colwelliaceae</taxon>
        <taxon>Litorilituus</taxon>
    </lineage>
</organism>
<dbReference type="OrthoDB" id="5292716at2"/>
<sequence length="261" mass="29692">MKAKMTLTALCLLPFAATSAFAEEANKDSELTMSAELGMLLKTGNSKSGDIKAGFNVKHKKDQWTNLLEINALGKKSEQKNDETGEKDYNTTDNKWDLKAQTNYTLQEQGKNYLYANLSYSQDKFLNFKSQSSFSTGWGRNWYKTETSSLFADIGPGIKYDEIRATETEPETSETNFIVQAQALYTAQINEHVEFKQYLVARQAVESGKNSFYQSETSITTKLIESMQLKFSFRVDYNSEVDETKFENTDTITSFTLVYNF</sequence>
<dbReference type="Pfam" id="PF04338">
    <property type="entry name" value="DUF481"/>
    <property type="match status" value="1"/>
</dbReference>
<evidence type="ECO:0000256" key="1">
    <source>
        <dbReference type="SAM" id="SignalP"/>
    </source>
</evidence>
<keyword evidence="1" id="KW-0732">Signal</keyword>
<dbReference type="RefSeq" id="WP_130603883.1">
    <property type="nucleotide sequence ID" value="NZ_CP034759.1"/>
</dbReference>
<dbReference type="Proteomes" id="UP000290244">
    <property type="component" value="Chromosome"/>
</dbReference>
<evidence type="ECO:0000313" key="2">
    <source>
        <dbReference type="EMBL" id="QBG37216.1"/>
    </source>
</evidence>
<dbReference type="AlphaFoldDB" id="A0A4P6P682"/>
<protein>
    <submittedName>
        <fullName evidence="2">DUF481 domain-containing protein</fullName>
    </submittedName>
</protein>
<keyword evidence="3" id="KW-1185">Reference proteome</keyword>
<dbReference type="KEGG" id="lsd:EMK97_16495"/>
<name>A0A4P6P682_9GAMM</name>
<dbReference type="EMBL" id="CP034759">
    <property type="protein sequence ID" value="QBG37216.1"/>
    <property type="molecule type" value="Genomic_DNA"/>
</dbReference>
<gene>
    <name evidence="2" type="ORF">EMK97_16495</name>
</gene>
<proteinExistence type="predicted"/>
<reference evidence="2 3" key="1">
    <citation type="submission" date="2018-12" db="EMBL/GenBank/DDBJ databases">
        <title>Complete genome of Litorilituus sediminis.</title>
        <authorList>
            <person name="Liu A."/>
            <person name="Rong J."/>
        </authorList>
    </citation>
    <scope>NUCLEOTIDE SEQUENCE [LARGE SCALE GENOMIC DNA]</scope>
    <source>
        <strain evidence="2 3">JCM 17549</strain>
    </source>
</reference>
<accession>A0A4P6P682</accession>
<dbReference type="InterPro" id="IPR007433">
    <property type="entry name" value="DUF481"/>
</dbReference>
<evidence type="ECO:0000313" key="3">
    <source>
        <dbReference type="Proteomes" id="UP000290244"/>
    </source>
</evidence>
<feature type="signal peptide" evidence="1">
    <location>
        <begin position="1"/>
        <end position="22"/>
    </location>
</feature>
<feature type="chain" id="PRO_5020784925" evidence="1">
    <location>
        <begin position="23"/>
        <end position="261"/>
    </location>
</feature>